<feature type="transmembrane region" description="Helical" evidence="7">
    <location>
        <begin position="116"/>
        <end position="138"/>
    </location>
</feature>
<dbReference type="PANTHER" id="PTHR43744:SF12">
    <property type="entry name" value="ABC TRANSPORTER PERMEASE PROTEIN MG189-RELATED"/>
    <property type="match status" value="1"/>
</dbReference>
<keyword evidence="5 7" id="KW-1133">Transmembrane helix</keyword>
<keyword evidence="3" id="KW-1003">Cell membrane</keyword>
<dbReference type="OrthoDB" id="9815445at2"/>
<dbReference type="Pfam" id="PF00528">
    <property type="entry name" value="BPD_transp_1"/>
    <property type="match status" value="1"/>
</dbReference>
<dbReference type="CDD" id="cd06261">
    <property type="entry name" value="TM_PBP2"/>
    <property type="match status" value="1"/>
</dbReference>
<dbReference type="InterPro" id="IPR000515">
    <property type="entry name" value="MetI-like"/>
</dbReference>
<evidence type="ECO:0000256" key="7">
    <source>
        <dbReference type="RuleBase" id="RU363032"/>
    </source>
</evidence>
<evidence type="ECO:0000256" key="4">
    <source>
        <dbReference type="ARBA" id="ARBA00022692"/>
    </source>
</evidence>
<dbReference type="GO" id="GO:0005886">
    <property type="term" value="C:plasma membrane"/>
    <property type="evidence" value="ECO:0007669"/>
    <property type="project" value="UniProtKB-SubCell"/>
</dbReference>
<feature type="transmembrane region" description="Helical" evidence="7">
    <location>
        <begin position="87"/>
        <end position="109"/>
    </location>
</feature>
<feature type="transmembrane region" description="Helical" evidence="7">
    <location>
        <begin position="193"/>
        <end position="217"/>
    </location>
</feature>
<gene>
    <name evidence="9" type="ORF">E4656_18175</name>
</gene>
<feature type="domain" description="ABC transmembrane type-1" evidence="8">
    <location>
        <begin position="81"/>
        <end position="271"/>
    </location>
</feature>
<evidence type="ECO:0000256" key="2">
    <source>
        <dbReference type="ARBA" id="ARBA00022448"/>
    </source>
</evidence>
<sequence length="285" mass="31980">MFQLFENPHYQRGISLAARTVLWAFLLLGVLLTIFPFFWGALLATHDRTTMFSSAFVLTFSDQLFNNYERLIDIMPFWIGMFNSFKIALIGTLVSLLFCSMCGYALAVFKFRGKSAIFTIMICSMMLPPILTLIPYYMIVSAIGLRDTHLAVWLPFVINPFGIFLMRQYVVASIPTALLEAAKLDGASAFRTYWSIALPLLRPGLATLAIVQFVFLWNNFLQPLVILTSTDQMVITQLLRRMQGIPNTPWGAVMLGTTISIIPLICIYLVSSKQMISGLTSGAVK</sequence>
<feature type="transmembrane region" description="Helical" evidence="7">
    <location>
        <begin position="21"/>
        <end position="42"/>
    </location>
</feature>
<reference evidence="9 10" key="1">
    <citation type="submission" date="2019-04" db="EMBL/GenBank/DDBJ databases">
        <title>Natronospirillum operosus gen. nov., sp. nov., a haloalkaliphilic satellite isolated from decaying biomass of laboratory culture of cyanobacterium Geitlerinema sp. and proposal of Natronospirillaceae fam. nov. and Saccharospirillaceae fam. nov.</title>
        <authorList>
            <person name="Kevbrin V."/>
            <person name="Boltyanskaya Y."/>
            <person name="Koziaeva V."/>
            <person name="Grouzdev D.S."/>
            <person name="Park M."/>
            <person name="Cho J."/>
        </authorList>
    </citation>
    <scope>NUCLEOTIDE SEQUENCE [LARGE SCALE GENOMIC DNA]</scope>
    <source>
        <strain evidence="9 10">G-116</strain>
    </source>
</reference>
<dbReference type="Proteomes" id="UP000297475">
    <property type="component" value="Unassembled WGS sequence"/>
</dbReference>
<accession>A0A4Z0W7J9</accession>
<evidence type="ECO:0000256" key="5">
    <source>
        <dbReference type="ARBA" id="ARBA00022989"/>
    </source>
</evidence>
<evidence type="ECO:0000259" key="8">
    <source>
        <dbReference type="PROSITE" id="PS50928"/>
    </source>
</evidence>
<protein>
    <submittedName>
        <fullName evidence="9">Carbohydrate ABC transporter permease</fullName>
    </submittedName>
</protein>
<evidence type="ECO:0000256" key="6">
    <source>
        <dbReference type="ARBA" id="ARBA00023136"/>
    </source>
</evidence>
<feature type="transmembrane region" description="Helical" evidence="7">
    <location>
        <begin position="250"/>
        <end position="270"/>
    </location>
</feature>
<dbReference type="AlphaFoldDB" id="A0A4Z0W7J9"/>
<evidence type="ECO:0000313" key="9">
    <source>
        <dbReference type="EMBL" id="TGG90682.1"/>
    </source>
</evidence>
<feature type="transmembrane region" description="Helical" evidence="7">
    <location>
        <begin position="150"/>
        <end position="172"/>
    </location>
</feature>
<organism evidence="9 10">
    <name type="scientific">Natronospirillum operosum</name>
    <dbReference type="NCBI Taxonomy" id="2759953"/>
    <lineage>
        <taxon>Bacteria</taxon>
        <taxon>Pseudomonadati</taxon>
        <taxon>Pseudomonadota</taxon>
        <taxon>Gammaproteobacteria</taxon>
        <taxon>Oceanospirillales</taxon>
        <taxon>Natronospirillaceae</taxon>
        <taxon>Natronospirillum</taxon>
    </lineage>
</organism>
<evidence type="ECO:0000256" key="1">
    <source>
        <dbReference type="ARBA" id="ARBA00004651"/>
    </source>
</evidence>
<dbReference type="GO" id="GO:0055085">
    <property type="term" value="P:transmembrane transport"/>
    <property type="evidence" value="ECO:0007669"/>
    <property type="project" value="InterPro"/>
</dbReference>
<dbReference type="InterPro" id="IPR035906">
    <property type="entry name" value="MetI-like_sf"/>
</dbReference>
<dbReference type="PROSITE" id="PS50928">
    <property type="entry name" value="ABC_TM1"/>
    <property type="match status" value="1"/>
</dbReference>
<name>A0A4Z0W7J9_9GAMM</name>
<comment type="caution">
    <text evidence="9">The sequence shown here is derived from an EMBL/GenBank/DDBJ whole genome shotgun (WGS) entry which is preliminary data.</text>
</comment>
<keyword evidence="6 7" id="KW-0472">Membrane</keyword>
<dbReference type="Gene3D" id="1.10.3720.10">
    <property type="entry name" value="MetI-like"/>
    <property type="match status" value="1"/>
</dbReference>
<dbReference type="EMBL" id="SRMF01000012">
    <property type="protein sequence ID" value="TGG90682.1"/>
    <property type="molecule type" value="Genomic_DNA"/>
</dbReference>
<evidence type="ECO:0000313" key="10">
    <source>
        <dbReference type="Proteomes" id="UP000297475"/>
    </source>
</evidence>
<proteinExistence type="inferred from homology"/>
<keyword evidence="4 7" id="KW-0812">Transmembrane</keyword>
<comment type="similarity">
    <text evidence="7">Belongs to the binding-protein-dependent transport system permease family.</text>
</comment>
<keyword evidence="2 7" id="KW-0813">Transport</keyword>
<keyword evidence="10" id="KW-1185">Reference proteome</keyword>
<evidence type="ECO:0000256" key="3">
    <source>
        <dbReference type="ARBA" id="ARBA00022475"/>
    </source>
</evidence>
<dbReference type="PANTHER" id="PTHR43744">
    <property type="entry name" value="ABC TRANSPORTER PERMEASE PROTEIN MG189-RELATED-RELATED"/>
    <property type="match status" value="1"/>
</dbReference>
<dbReference type="SUPFAM" id="SSF161098">
    <property type="entry name" value="MetI-like"/>
    <property type="match status" value="1"/>
</dbReference>
<dbReference type="RefSeq" id="WP_135484770.1">
    <property type="nucleotide sequence ID" value="NZ_SRMF01000012.1"/>
</dbReference>
<comment type="subcellular location">
    <subcellularLocation>
        <location evidence="1 7">Cell membrane</location>
        <topology evidence="1 7">Multi-pass membrane protein</topology>
    </subcellularLocation>
</comment>